<evidence type="ECO:0000313" key="8">
    <source>
        <dbReference type="Proteomes" id="UP000192610"/>
    </source>
</evidence>
<organism evidence="7 8">
    <name type="scientific">Niastella yeongjuensis</name>
    <dbReference type="NCBI Taxonomy" id="354355"/>
    <lineage>
        <taxon>Bacteria</taxon>
        <taxon>Pseudomonadati</taxon>
        <taxon>Bacteroidota</taxon>
        <taxon>Chitinophagia</taxon>
        <taxon>Chitinophagales</taxon>
        <taxon>Chitinophagaceae</taxon>
        <taxon>Niastella</taxon>
    </lineage>
</organism>
<protein>
    <recommendedName>
        <fullName evidence="6">Serine protease</fullName>
        <ecNumber evidence="6">3.4.21.-</ecNumber>
    </recommendedName>
</protein>
<dbReference type="RefSeq" id="WP_081204542.1">
    <property type="nucleotide sequence ID" value="NZ_FOCZ01000003.1"/>
</dbReference>
<reference evidence="8" key="1">
    <citation type="submission" date="2016-04" db="EMBL/GenBank/DDBJ databases">
        <authorList>
            <person name="Chen L."/>
            <person name="Zhuang W."/>
            <person name="Wang G."/>
        </authorList>
    </citation>
    <scope>NUCLEOTIDE SEQUENCE [LARGE SCALE GENOMIC DNA]</scope>
    <source>
        <strain evidence="8">17621</strain>
    </source>
</reference>
<evidence type="ECO:0000256" key="5">
    <source>
        <dbReference type="ARBA" id="ARBA00022825"/>
    </source>
</evidence>
<keyword evidence="3" id="KW-0732">Signal</keyword>
<proteinExistence type="inferred from homology"/>
<evidence type="ECO:0000256" key="2">
    <source>
        <dbReference type="ARBA" id="ARBA00022670"/>
    </source>
</evidence>
<dbReference type="Proteomes" id="UP000192610">
    <property type="component" value="Unassembled WGS sequence"/>
</dbReference>
<dbReference type="PRINTS" id="PR00839">
    <property type="entry name" value="V8PROTEASE"/>
</dbReference>
<dbReference type="EC" id="3.4.21.-" evidence="6"/>
<keyword evidence="4 6" id="KW-0378">Hydrolase</keyword>
<evidence type="ECO:0000256" key="3">
    <source>
        <dbReference type="ARBA" id="ARBA00022729"/>
    </source>
</evidence>
<accession>A0A1V9E1Q6</accession>
<dbReference type="STRING" id="354355.SAMN05660816_02273"/>
<evidence type="ECO:0000256" key="1">
    <source>
        <dbReference type="ARBA" id="ARBA00008764"/>
    </source>
</evidence>
<comment type="similarity">
    <text evidence="1 6">Belongs to the peptidase S1B family.</text>
</comment>
<keyword evidence="8" id="KW-1185">Reference proteome</keyword>
<gene>
    <name evidence="7" type="ORF">A4H97_17640</name>
</gene>
<dbReference type="Gene3D" id="2.40.10.10">
    <property type="entry name" value="Trypsin-like serine proteases"/>
    <property type="match status" value="2"/>
</dbReference>
<dbReference type="EMBL" id="LVXG01000078">
    <property type="protein sequence ID" value="OQP40040.1"/>
    <property type="molecule type" value="Genomic_DNA"/>
</dbReference>
<evidence type="ECO:0000256" key="4">
    <source>
        <dbReference type="ARBA" id="ARBA00022801"/>
    </source>
</evidence>
<keyword evidence="2 6" id="KW-0645">Protease</keyword>
<comment type="caution">
    <text evidence="7">The sequence shown here is derived from an EMBL/GenBank/DDBJ whole genome shotgun (WGS) entry which is preliminary data.</text>
</comment>
<dbReference type="PANTHER" id="PTHR15462">
    <property type="entry name" value="SERINE PROTEASE"/>
    <property type="match status" value="1"/>
</dbReference>
<sequence length="311" mass="33916">MTIGTTPNGLHTPITNVVRTESSLDNSKISAGQIGELGELAIGEDLGIETIPRTILESSIVDFRIPDLEGLADIGAATFGLSIRETRFGTDERIQVEDTSKFPWCAIASLLITAADNTSWIGTAWFTSPRTLITAGHCVYIKNEETVERNGWVKKIQVMPGRSGIKLPYGSITATEFWTVKGWGESGLETCDYGAIILPVPFEKDLGSFGFRVYNDEELLNKPANVPGYPSDKTSGTLWYDNRAMGKVEPEKVYYQADTAGGQSGCPVYVIKDKVRWAVGIHAYGGQQSNSGTRIHDAVFDNLKAWKEAGV</sequence>
<dbReference type="PANTHER" id="PTHR15462:SF8">
    <property type="entry name" value="SERINE PROTEASE"/>
    <property type="match status" value="1"/>
</dbReference>
<dbReference type="InterPro" id="IPR050966">
    <property type="entry name" value="Glutamyl_endopeptidase"/>
</dbReference>
<evidence type="ECO:0000313" key="7">
    <source>
        <dbReference type="EMBL" id="OQP40040.1"/>
    </source>
</evidence>
<dbReference type="GO" id="GO:0006508">
    <property type="term" value="P:proteolysis"/>
    <property type="evidence" value="ECO:0007669"/>
    <property type="project" value="UniProtKB-KW"/>
</dbReference>
<keyword evidence="5 6" id="KW-0720">Serine protease</keyword>
<dbReference type="AlphaFoldDB" id="A0A1V9E1Q6"/>
<dbReference type="SUPFAM" id="SSF50494">
    <property type="entry name" value="Trypsin-like serine proteases"/>
    <property type="match status" value="1"/>
</dbReference>
<dbReference type="InterPro" id="IPR043504">
    <property type="entry name" value="Peptidase_S1_PA_chymotrypsin"/>
</dbReference>
<dbReference type="InterPro" id="IPR009003">
    <property type="entry name" value="Peptidase_S1_PA"/>
</dbReference>
<dbReference type="InterPro" id="IPR008256">
    <property type="entry name" value="Peptidase_S1B"/>
</dbReference>
<name>A0A1V9E1Q6_9BACT</name>
<dbReference type="OrthoDB" id="191045at2"/>
<dbReference type="GO" id="GO:0008236">
    <property type="term" value="F:serine-type peptidase activity"/>
    <property type="evidence" value="ECO:0007669"/>
    <property type="project" value="UniProtKB-KW"/>
</dbReference>
<evidence type="ECO:0000256" key="6">
    <source>
        <dbReference type="RuleBase" id="RU004296"/>
    </source>
</evidence>